<sequence>MSGSEIVFRTIVFSAAHLYVQTHQLVQTDMIAVDGVLDTFLFIFGVLRTSAKCCCPSLRIIFLEVLTNILTMTVTGNMIPSTLNHTTALITAKKYYTDAVKGITTAVCDASSTLTDKQDYSSTTLLTSGNSVSMMNPFTSVVDSRVILSPCWLSASLLIAHVTIVTVQHIVHRKIKLNKLQQLSSDEDVLTLFHSSGLSHSILKQIQPGHLSTHRPIQLARLSEICPLVSITTLTEDLSSLFRSFLCETLQYFVIDVETHPDLIDSFIETVDISSSPSDTPFRHDRDLTLISTLSQSSSPLFSKLSEPLLDPTFPLDSLLSPRSFTDPASSFFHLASTNPALFHRIVQTHAGVILDIAISTAVDTVRVVSDEPSEPHCLDFGQVTQNWVVLLNTIADVKMDVTQIGEAFNSLPSSLLTFLVLSAASTNTDMSTAAVSIFSDKLGLCTPHTEALLFATPPTFPVSDAFTPRHPEVLGEGHAKGASQSICAEAGCCVVLKSRTDLDFTTVLGIHFAGCLVTALHSTTTLPHSFPFFSSELSQSSRQPNVWNDSSQPSALTALATLADLELRLAFQVPRHEQLVSHTDDERRDTICVHLFPILGAESQAQFLSSFHKLYTARKQQHHSSLDRMVECLVEMVTVTSYHTPIALLTKLKKVAEFLSCFHTENHFFKPINQYISSFERSLVEKLKTAEGEERWRLLTQLVVVSLCAPDIASELTNTENDAQALFILSINTIRSTTHFHFHPSANPDAFRRVVELASHSDNLPLVAAALPHIGKSVEEFVLPPGAEAFCQIEPKKEFCEIVIRSLRMIASHRREGGTEGCVVGKDEMTSQIVMSCFKLILFLMSFESFDPTPIVDPLVSQVVTTDLALLRSILYILEKIEERTRTTATPFSISTATAPFRGMNQSSVTQQPLPSIIATILLSASLDTVRELSHQNENPPNHESIQRLSQAEQPNSPYRLLRGLNEDLISDIAKEMAKTICLLLEESRTSSSRSLKSNESFSVSFEKTDRNTTPLQLLIAFLQIFCPESRVLLPESIFIPLAPSLTRLLTIVVPSSPDRVEIRSVPDDHLQLLDVFLKIFLSFIFTGFPASISSNTLSSLLSVLSAAFVRLDAIPSSLPLIGTFYDMFKPRENLSNSQVNQIVDALSEEGMEDRSDLVLDSFSLTFLNNWRGANTHRPANYPTQNGDYTSGGGATYPPRFHFPSSDQGGLGGFGTDPQCHMGVMNQTGLGGFGTDPQCHMGVMNQTGLGDLELIHSVTWE</sequence>
<dbReference type="Proteomes" id="UP001281761">
    <property type="component" value="Unassembled WGS sequence"/>
</dbReference>
<accession>A0ABQ9XUT1</accession>
<evidence type="ECO:0000256" key="1">
    <source>
        <dbReference type="SAM" id="MobiDB-lite"/>
    </source>
</evidence>
<protein>
    <submittedName>
        <fullName evidence="2">Uncharacterized protein</fullName>
    </submittedName>
</protein>
<feature type="region of interest" description="Disordered" evidence="1">
    <location>
        <begin position="933"/>
        <end position="954"/>
    </location>
</feature>
<organism evidence="2 3">
    <name type="scientific">Blattamonas nauphoetae</name>
    <dbReference type="NCBI Taxonomy" id="2049346"/>
    <lineage>
        <taxon>Eukaryota</taxon>
        <taxon>Metamonada</taxon>
        <taxon>Preaxostyla</taxon>
        <taxon>Oxymonadida</taxon>
        <taxon>Blattamonas</taxon>
    </lineage>
</organism>
<gene>
    <name evidence="2" type="ORF">BLNAU_9783</name>
</gene>
<name>A0ABQ9XUT1_9EUKA</name>
<feature type="compositionally biased region" description="Polar residues" evidence="1">
    <location>
        <begin position="937"/>
        <end position="954"/>
    </location>
</feature>
<dbReference type="EMBL" id="JARBJD010000069">
    <property type="protein sequence ID" value="KAK2955231.1"/>
    <property type="molecule type" value="Genomic_DNA"/>
</dbReference>
<evidence type="ECO:0000313" key="3">
    <source>
        <dbReference type="Proteomes" id="UP001281761"/>
    </source>
</evidence>
<reference evidence="2 3" key="1">
    <citation type="journal article" date="2022" name="bioRxiv">
        <title>Genomics of Preaxostyla Flagellates Illuminates Evolutionary Transitions and the Path Towards Mitochondrial Loss.</title>
        <authorList>
            <person name="Novak L.V.F."/>
            <person name="Treitli S.C."/>
            <person name="Pyrih J."/>
            <person name="Halakuc P."/>
            <person name="Pipaliya S.V."/>
            <person name="Vacek V."/>
            <person name="Brzon O."/>
            <person name="Soukal P."/>
            <person name="Eme L."/>
            <person name="Dacks J.B."/>
            <person name="Karnkowska A."/>
            <person name="Elias M."/>
            <person name="Hampl V."/>
        </authorList>
    </citation>
    <scope>NUCLEOTIDE SEQUENCE [LARGE SCALE GENOMIC DNA]</scope>
    <source>
        <strain evidence="2">NAU3</strain>
        <tissue evidence="2">Gut</tissue>
    </source>
</reference>
<evidence type="ECO:0000313" key="2">
    <source>
        <dbReference type="EMBL" id="KAK2955231.1"/>
    </source>
</evidence>
<keyword evidence="3" id="KW-1185">Reference proteome</keyword>
<comment type="caution">
    <text evidence="2">The sequence shown here is derived from an EMBL/GenBank/DDBJ whole genome shotgun (WGS) entry which is preliminary data.</text>
</comment>
<proteinExistence type="predicted"/>